<accession>A0A8U0HQP6</accession>
<feature type="transmembrane region" description="Helical" evidence="2">
    <location>
        <begin position="313"/>
        <end position="333"/>
    </location>
</feature>
<dbReference type="InterPro" id="IPR058376">
    <property type="entry name" value="DUF8063"/>
</dbReference>
<dbReference type="KEGG" id="halx:M0R89_11545"/>
<feature type="compositionally biased region" description="Low complexity" evidence="1">
    <location>
        <begin position="118"/>
        <end position="128"/>
    </location>
</feature>
<keyword evidence="2" id="KW-0812">Transmembrane</keyword>
<dbReference type="RefSeq" id="WP_248649237.1">
    <property type="nucleotide sequence ID" value="NZ_CP096659.1"/>
</dbReference>
<name>A0A8U0HQP6_9EURY</name>
<feature type="region of interest" description="Disordered" evidence="1">
    <location>
        <begin position="115"/>
        <end position="135"/>
    </location>
</feature>
<dbReference type="Proteomes" id="UP000830729">
    <property type="component" value="Chromosome"/>
</dbReference>
<keyword evidence="2" id="KW-1133">Transmembrane helix</keyword>
<keyword evidence="4" id="KW-1185">Reference proteome</keyword>
<organism evidence="3 4">
    <name type="scientific">Halorussus limi</name>
    <dbReference type="NCBI Taxonomy" id="2938695"/>
    <lineage>
        <taxon>Archaea</taxon>
        <taxon>Methanobacteriati</taxon>
        <taxon>Methanobacteriota</taxon>
        <taxon>Stenosarchaea group</taxon>
        <taxon>Halobacteria</taxon>
        <taxon>Halobacteriales</taxon>
        <taxon>Haladaptataceae</taxon>
        <taxon>Halorussus</taxon>
    </lineage>
</organism>
<feature type="region of interest" description="Disordered" evidence="1">
    <location>
        <begin position="527"/>
        <end position="549"/>
    </location>
</feature>
<keyword evidence="2" id="KW-0472">Membrane</keyword>
<evidence type="ECO:0000256" key="1">
    <source>
        <dbReference type="SAM" id="MobiDB-lite"/>
    </source>
</evidence>
<dbReference type="GeneID" id="72185842"/>
<gene>
    <name evidence="3" type="ORF">M0R89_11545</name>
</gene>
<evidence type="ECO:0000313" key="4">
    <source>
        <dbReference type="Proteomes" id="UP000830729"/>
    </source>
</evidence>
<dbReference type="AlphaFoldDB" id="A0A8U0HQP6"/>
<evidence type="ECO:0000256" key="2">
    <source>
        <dbReference type="SAM" id="Phobius"/>
    </source>
</evidence>
<feature type="transmembrane region" description="Helical" evidence="2">
    <location>
        <begin position="345"/>
        <end position="367"/>
    </location>
</feature>
<protein>
    <submittedName>
        <fullName evidence="3">Uncharacterized protein</fullName>
    </submittedName>
</protein>
<proteinExistence type="predicted"/>
<feature type="transmembrane region" description="Helical" evidence="2">
    <location>
        <begin position="245"/>
        <end position="268"/>
    </location>
</feature>
<dbReference type="Pfam" id="PF26259">
    <property type="entry name" value="DUF8063"/>
    <property type="match status" value="1"/>
</dbReference>
<sequence>MKRGVITAAVLLLVLSSGAGLAVAQTANETTTATPADDSDKGQQSAEKNQIMQLVLKDPGDLSAEQRRRVVSWLLSPGNMDKLSQADRQAVRSWMTKAEEQGVSIPSKDALQRALKNAAESGGSSSSEPQKNYDQSCQTRISPALCITNVTWEGSTVTLTLKADYPHQITITDSGYIIAADRGTGSKVPTKTVTVSSGYTRVGMEVTNPRGSAPVITLGASGQLYVFKSPDGSLWAFINDPSTDLIQIAVISGAIGAILDLGLIFAWIRHREQSRWYDLARETYISPPFVRGDEDDDAIDKAKKTFAAHKVRLTLTVVGGAYAAAVLFGHAPAPNEIWNSLNNQTRLIAVGTAIAAAISAVPVYIIISYWRDGSYVYLIDEDAEDVVDAALGDEDGKVAMYRGTPELASDIEMVEGSSVTLRTTSGRCKLVREFDPERNEGKGVLSGLHNDREIIVRGKSAIHSNRNQLEDEVRGLRKLLYALPGISVASENAAARQIASEAEEQLTQHTSVTRDHLEDIFDDLDVDCEGDEIGDTDDATGDEETPDGE</sequence>
<evidence type="ECO:0000313" key="3">
    <source>
        <dbReference type="EMBL" id="UPV73181.1"/>
    </source>
</evidence>
<dbReference type="EMBL" id="CP096659">
    <property type="protein sequence ID" value="UPV73181.1"/>
    <property type="molecule type" value="Genomic_DNA"/>
</dbReference>
<reference evidence="3 4" key="1">
    <citation type="submission" date="2022-04" db="EMBL/GenBank/DDBJ databases">
        <title>Diverse halophilic archaea isolated from saline environments.</title>
        <authorList>
            <person name="Cui H.-L."/>
        </authorList>
    </citation>
    <scope>NUCLEOTIDE SEQUENCE [LARGE SCALE GENOMIC DNA]</scope>
    <source>
        <strain evidence="3 4">XZYJT49</strain>
    </source>
</reference>